<dbReference type="EMBL" id="AP019868">
    <property type="protein sequence ID" value="BBN04364.1"/>
    <property type="molecule type" value="Genomic_DNA"/>
</dbReference>
<comment type="similarity">
    <text evidence="1 6">Belongs to the expansin family. Expansin A subfamily.</text>
</comment>
<accession>A0A176WIU0</accession>
<name>A0A176WIU0_MARPO</name>
<keyword evidence="6" id="KW-0961">Cell wall biogenesis/degradation</keyword>
<keyword evidence="4 6" id="KW-0732">Signal</keyword>
<dbReference type="SUPFAM" id="SSF50685">
    <property type="entry name" value="Barwin-like endoglucanases"/>
    <property type="match status" value="1"/>
</dbReference>
<dbReference type="InterPro" id="IPR036749">
    <property type="entry name" value="Expansin_CBD_sf"/>
</dbReference>
<dbReference type="EMBL" id="LVLJ01000808">
    <property type="protein sequence ID" value="OAE32521.1"/>
    <property type="molecule type" value="Genomic_DNA"/>
</dbReference>
<dbReference type="Proteomes" id="UP000077202">
    <property type="component" value="Unassembled WGS sequence"/>
</dbReference>
<dbReference type="EMBL" id="AP019868">
    <property type="protein sequence ID" value="BBN04365.1"/>
    <property type="molecule type" value="Genomic_DNA"/>
</dbReference>
<feature type="domain" description="Expansin-like CBD" evidence="8">
    <location>
        <begin position="171"/>
        <end position="250"/>
    </location>
</feature>
<evidence type="ECO:0000256" key="5">
    <source>
        <dbReference type="ARBA" id="ARBA00023136"/>
    </source>
</evidence>
<feature type="signal peptide" evidence="6">
    <location>
        <begin position="1"/>
        <end position="25"/>
    </location>
</feature>
<dbReference type="Pfam" id="PF03330">
    <property type="entry name" value="DPBB_1"/>
    <property type="match status" value="1"/>
</dbReference>
<evidence type="ECO:0000256" key="3">
    <source>
        <dbReference type="ARBA" id="ARBA00022525"/>
    </source>
</evidence>
<dbReference type="GO" id="GO:0016020">
    <property type="term" value="C:membrane"/>
    <property type="evidence" value="ECO:0007669"/>
    <property type="project" value="UniProtKB-SubCell"/>
</dbReference>
<evidence type="ECO:0000259" key="8">
    <source>
        <dbReference type="PROSITE" id="PS50843"/>
    </source>
</evidence>
<feature type="chain" id="PRO_5042304693" description="Expansin" evidence="6">
    <location>
        <begin position="26"/>
        <end position="255"/>
    </location>
</feature>
<dbReference type="Gene3D" id="2.60.40.760">
    <property type="entry name" value="Expansin, cellulose-binding-like domain"/>
    <property type="match status" value="1"/>
</dbReference>
<dbReference type="InterPro" id="IPR007112">
    <property type="entry name" value="Expansin/allergen_DPBB_dom"/>
</dbReference>
<gene>
    <name evidence="10" type="ORF">AXG93_3242s1440</name>
    <name evidence="9" type="ORF">Mp_3g03970</name>
</gene>
<dbReference type="PANTHER" id="PTHR31867">
    <property type="entry name" value="EXPANSIN-A15"/>
    <property type="match status" value="1"/>
</dbReference>
<evidence type="ECO:0000256" key="6">
    <source>
        <dbReference type="RuleBase" id="RU365023"/>
    </source>
</evidence>
<reference evidence="9" key="2">
    <citation type="journal article" date="2019" name="Curr. Biol.">
        <title>Chromatin organization in early land plants reveals an ancestral association between H3K27me3, transposons, and constitutive heterochromatin.</title>
        <authorList>
            <person name="Montgomery S.A."/>
            <person name="Tanizawa Y."/>
            <person name="Galik B."/>
            <person name="Wang N."/>
            <person name="Ito T."/>
            <person name="Mochizuki T."/>
            <person name="Akimcheva S."/>
            <person name="Bowman J."/>
            <person name="Cognat V."/>
            <person name="Drouard L."/>
            <person name="Ekker H."/>
            <person name="Houng S."/>
            <person name="Kohchi T."/>
            <person name="Lin S."/>
            <person name="Liu L.D."/>
            <person name="Nakamura Y."/>
            <person name="Valeeva L.R."/>
            <person name="Shakirov E.V."/>
            <person name="Shippen D.E."/>
            <person name="Wei W."/>
            <person name="Yagura M."/>
            <person name="Yamaoka S."/>
            <person name="Yamato K.T."/>
            <person name="Liu C."/>
            <person name="Berger F."/>
        </authorList>
    </citation>
    <scope>NUCLEOTIDE SEQUENCE [LARGE SCALE GENOMIC DNA]</scope>
    <source>
        <strain evidence="9">Tak-1</strain>
    </source>
</reference>
<keyword evidence="3 6" id="KW-0964">Secreted</keyword>
<sequence length="255" mass="27113">MASMALQLSLAAILLLLSKVSTVEAVAAWAVTDWGDAHATFYGGQDASGTMGGACGYGNLYSVGYGVSTAALSYAMFNKGLTCGACYELVCKLEGSKYCYPGKSITITATNSCPPGSEGGWCDPPKLHFDLSYPMFQKLAQPVGGVIPIKYKRVACAKSGGVRFTIHGNPYFNYILVHNVAGAGDVSALAIKGEKTGWYYMSQNWGQFWSASANVVGQALSFKITLGNGVSTEFSNVAPKDWKFGQTFEADNNFK</sequence>
<comment type="subcellular location">
    <subcellularLocation>
        <location evidence="6">Secreted</location>
        <location evidence="6">Cell wall</location>
    </subcellularLocation>
    <subcellularLocation>
        <location evidence="6">Membrane</location>
        <topology evidence="6">Peripheral membrane protein</topology>
    </subcellularLocation>
</comment>
<evidence type="ECO:0000256" key="4">
    <source>
        <dbReference type="ARBA" id="ARBA00022729"/>
    </source>
</evidence>
<dbReference type="AlphaFoldDB" id="A0A176WIU0"/>
<feature type="domain" description="Expansin-like EG45" evidence="7">
    <location>
        <begin position="52"/>
        <end position="161"/>
    </location>
</feature>
<dbReference type="SUPFAM" id="SSF49590">
    <property type="entry name" value="PHL pollen allergen"/>
    <property type="match status" value="1"/>
</dbReference>
<proteinExistence type="inferred from homology"/>
<keyword evidence="5" id="KW-0472">Membrane</keyword>
<dbReference type="InterPro" id="IPR009009">
    <property type="entry name" value="RlpA-like_DPBB"/>
</dbReference>
<dbReference type="PRINTS" id="PR01226">
    <property type="entry name" value="EXPANSIN"/>
</dbReference>
<dbReference type="SMART" id="SM00837">
    <property type="entry name" value="DPBB_1"/>
    <property type="match status" value="1"/>
</dbReference>
<keyword evidence="2 6" id="KW-0134">Cell wall</keyword>
<evidence type="ECO:0000313" key="12">
    <source>
        <dbReference type="Proteomes" id="UP001162541"/>
    </source>
</evidence>
<dbReference type="PRINTS" id="PR01225">
    <property type="entry name" value="EXPANSNFAMLY"/>
</dbReference>
<keyword evidence="11" id="KW-1185">Reference proteome</keyword>
<dbReference type="CDD" id="cd22274">
    <property type="entry name" value="DPBB_EXPA_N"/>
    <property type="match status" value="1"/>
</dbReference>
<dbReference type="PROSITE" id="PS50843">
    <property type="entry name" value="EXPANSIN_CBD"/>
    <property type="match status" value="1"/>
</dbReference>
<reference evidence="10 11" key="1">
    <citation type="submission" date="2016-03" db="EMBL/GenBank/DDBJ databases">
        <title>Mechanisms controlling the formation of the plant cell surface in tip-growing cells are functionally conserved among land plants.</title>
        <authorList>
            <person name="Honkanen S."/>
            <person name="Jones V.A."/>
            <person name="Morieri G."/>
            <person name="Champion C."/>
            <person name="Hetherington A.J."/>
            <person name="Kelly S."/>
            <person name="Saint-Marcoux D."/>
            <person name="Proust H."/>
            <person name="Prescott H."/>
            <person name="Dolan L."/>
        </authorList>
    </citation>
    <scope>NUCLEOTIDE SEQUENCE [LARGE SCALE GENOMIC DNA]</scope>
    <source>
        <strain evidence="11">cv. Tak-1 and cv. Tak-2</strain>
        <tissue evidence="10">Whole gametophyte</tissue>
    </source>
</reference>
<comment type="function">
    <text evidence="6">Causes loosening and extension of plant cell walls by disrupting non-covalent bonding between cellulose microfibrils and matrix glucans. No enzymatic activity has been found.</text>
</comment>
<dbReference type="InterPro" id="IPR036908">
    <property type="entry name" value="RlpA-like_sf"/>
</dbReference>
<dbReference type="PROSITE" id="PS50842">
    <property type="entry name" value="EXPANSIN_EG45"/>
    <property type="match status" value="1"/>
</dbReference>
<dbReference type="InterPro" id="IPR007117">
    <property type="entry name" value="Expansin_CBD"/>
</dbReference>
<dbReference type="InterPro" id="IPR002963">
    <property type="entry name" value="Expansin"/>
</dbReference>
<reference evidence="12" key="3">
    <citation type="journal article" date="2020" name="Curr. Biol.">
        <title>Chromatin organization in early land plants reveals an ancestral association between H3K27me3, transposons, and constitutive heterochromatin.</title>
        <authorList>
            <person name="Montgomery S.A."/>
            <person name="Tanizawa Y."/>
            <person name="Galik B."/>
            <person name="Wang N."/>
            <person name="Ito T."/>
            <person name="Mochizuki T."/>
            <person name="Akimcheva S."/>
            <person name="Bowman J.L."/>
            <person name="Cognat V."/>
            <person name="Marechal-Drouard L."/>
            <person name="Ekker H."/>
            <person name="Hong S.F."/>
            <person name="Kohchi T."/>
            <person name="Lin S.S."/>
            <person name="Liu L.D."/>
            <person name="Nakamura Y."/>
            <person name="Valeeva L.R."/>
            <person name="Shakirov E.V."/>
            <person name="Shippen D.E."/>
            <person name="Wei W.L."/>
            <person name="Yagura M."/>
            <person name="Yamaoka S."/>
            <person name="Yamato K.T."/>
            <person name="Liu C."/>
            <person name="Berger F."/>
        </authorList>
    </citation>
    <scope>NUCLEOTIDE SEQUENCE [LARGE SCALE GENOMIC DNA]</scope>
    <source>
        <strain evidence="12">Tak-1</strain>
    </source>
</reference>
<evidence type="ECO:0000256" key="2">
    <source>
        <dbReference type="ARBA" id="ARBA00022512"/>
    </source>
</evidence>
<organism evidence="10 11">
    <name type="scientific">Marchantia polymorpha subsp. ruderalis</name>
    <dbReference type="NCBI Taxonomy" id="1480154"/>
    <lineage>
        <taxon>Eukaryota</taxon>
        <taxon>Viridiplantae</taxon>
        <taxon>Streptophyta</taxon>
        <taxon>Embryophyta</taxon>
        <taxon>Marchantiophyta</taxon>
        <taxon>Marchantiopsida</taxon>
        <taxon>Marchantiidae</taxon>
        <taxon>Marchantiales</taxon>
        <taxon>Marchantiaceae</taxon>
        <taxon>Marchantia</taxon>
    </lineage>
</organism>
<evidence type="ECO:0000313" key="9">
    <source>
        <dbReference type="EMBL" id="BBN04364.1"/>
    </source>
</evidence>
<evidence type="ECO:0000256" key="1">
    <source>
        <dbReference type="ARBA" id="ARBA00005392"/>
    </source>
</evidence>
<dbReference type="GO" id="GO:0009664">
    <property type="term" value="P:plant-type cell wall organization"/>
    <property type="evidence" value="ECO:0007669"/>
    <property type="project" value="InterPro"/>
</dbReference>
<dbReference type="GO" id="GO:0005576">
    <property type="term" value="C:extracellular region"/>
    <property type="evidence" value="ECO:0007669"/>
    <property type="project" value="InterPro"/>
</dbReference>
<dbReference type="InterPro" id="IPR007118">
    <property type="entry name" value="Expan_Lol_pI"/>
</dbReference>
<evidence type="ECO:0000259" key="7">
    <source>
        <dbReference type="PROSITE" id="PS50842"/>
    </source>
</evidence>
<protein>
    <recommendedName>
        <fullName evidence="6">Expansin</fullName>
    </recommendedName>
</protein>
<evidence type="ECO:0000313" key="11">
    <source>
        <dbReference type="Proteomes" id="UP000077202"/>
    </source>
</evidence>
<evidence type="ECO:0000313" key="10">
    <source>
        <dbReference type="EMBL" id="OAE32521.1"/>
    </source>
</evidence>
<dbReference type="Gene3D" id="2.40.40.10">
    <property type="entry name" value="RlpA-like domain"/>
    <property type="match status" value="1"/>
</dbReference>
<dbReference type="Pfam" id="PF01357">
    <property type="entry name" value="Expansin_C"/>
    <property type="match status" value="1"/>
</dbReference>
<dbReference type="Proteomes" id="UP001162541">
    <property type="component" value="Chromosome 3"/>
</dbReference>